<comment type="caution">
    <text evidence="2">The sequence shown here is derived from an EMBL/GenBank/DDBJ whole genome shotgun (WGS) entry which is preliminary data.</text>
</comment>
<dbReference type="Proteomes" id="UP000314294">
    <property type="component" value="Unassembled WGS sequence"/>
</dbReference>
<evidence type="ECO:0000313" key="3">
    <source>
        <dbReference type="Proteomes" id="UP000314294"/>
    </source>
</evidence>
<keyword evidence="3" id="KW-1185">Reference proteome</keyword>
<name>A0A4Z2E085_9TELE</name>
<organism evidence="2 3">
    <name type="scientific">Liparis tanakae</name>
    <name type="common">Tanaka's snailfish</name>
    <dbReference type="NCBI Taxonomy" id="230148"/>
    <lineage>
        <taxon>Eukaryota</taxon>
        <taxon>Metazoa</taxon>
        <taxon>Chordata</taxon>
        <taxon>Craniata</taxon>
        <taxon>Vertebrata</taxon>
        <taxon>Euteleostomi</taxon>
        <taxon>Actinopterygii</taxon>
        <taxon>Neopterygii</taxon>
        <taxon>Teleostei</taxon>
        <taxon>Neoteleostei</taxon>
        <taxon>Acanthomorphata</taxon>
        <taxon>Eupercaria</taxon>
        <taxon>Perciformes</taxon>
        <taxon>Cottioidei</taxon>
        <taxon>Cottales</taxon>
        <taxon>Liparidae</taxon>
        <taxon>Liparis</taxon>
    </lineage>
</organism>
<proteinExistence type="predicted"/>
<accession>A0A4Z2E085</accession>
<gene>
    <name evidence="2" type="ORF">EYF80_067703</name>
</gene>
<reference evidence="2 3" key="1">
    <citation type="submission" date="2019-03" db="EMBL/GenBank/DDBJ databases">
        <title>First draft genome of Liparis tanakae, snailfish: a comprehensive survey of snailfish specific genes.</title>
        <authorList>
            <person name="Kim W."/>
            <person name="Song I."/>
            <person name="Jeong J.-H."/>
            <person name="Kim D."/>
            <person name="Kim S."/>
            <person name="Ryu S."/>
            <person name="Song J.Y."/>
            <person name="Lee S.K."/>
        </authorList>
    </citation>
    <scope>NUCLEOTIDE SEQUENCE [LARGE SCALE GENOMIC DNA]</scope>
    <source>
        <tissue evidence="2">Muscle</tissue>
    </source>
</reference>
<protein>
    <submittedName>
        <fullName evidence="2">Uncharacterized protein</fullName>
    </submittedName>
</protein>
<feature type="region of interest" description="Disordered" evidence="1">
    <location>
        <begin position="1"/>
        <end position="21"/>
    </location>
</feature>
<sequence>MERRKLMTCGGAAPRPRSRVSYGEEIKQVKKEKKVTGKRGRWKL</sequence>
<evidence type="ECO:0000256" key="1">
    <source>
        <dbReference type="SAM" id="MobiDB-lite"/>
    </source>
</evidence>
<dbReference type="AlphaFoldDB" id="A0A4Z2E085"/>
<dbReference type="EMBL" id="SRLO01023804">
    <property type="protein sequence ID" value="TNN22183.1"/>
    <property type="molecule type" value="Genomic_DNA"/>
</dbReference>
<evidence type="ECO:0000313" key="2">
    <source>
        <dbReference type="EMBL" id="TNN22183.1"/>
    </source>
</evidence>